<dbReference type="PRINTS" id="PR00415">
    <property type="entry name" value="ACONITASE"/>
</dbReference>
<dbReference type="GO" id="GO:0009098">
    <property type="term" value="P:L-leucine biosynthetic process"/>
    <property type="evidence" value="ECO:0007669"/>
    <property type="project" value="InterPro"/>
</dbReference>
<evidence type="ECO:0000256" key="4">
    <source>
        <dbReference type="ARBA" id="ARBA00023004"/>
    </source>
</evidence>
<comment type="subunit">
    <text evidence="1">Heterodimer of LeuC and LeuD.</text>
</comment>
<evidence type="ECO:0000256" key="6">
    <source>
        <dbReference type="ARBA" id="ARBA00023239"/>
    </source>
</evidence>
<dbReference type="PANTHER" id="PTHR43822:SF2">
    <property type="entry name" value="HOMOACONITASE, MITOCHONDRIAL"/>
    <property type="match status" value="1"/>
</dbReference>
<dbReference type="Gene3D" id="3.30.499.10">
    <property type="entry name" value="Aconitase, domain 3"/>
    <property type="match status" value="2"/>
</dbReference>
<dbReference type="InterPro" id="IPR006251">
    <property type="entry name" value="Homoacnase/IPMdehydase_lsu"/>
</dbReference>
<dbReference type="InterPro" id="IPR011826">
    <property type="entry name" value="HAcnase/IPMdehydase_lsu_prok"/>
</dbReference>
<accession>A0AA41YSH5</accession>
<evidence type="ECO:0000313" key="9">
    <source>
        <dbReference type="Proteomes" id="UP001165679"/>
    </source>
</evidence>
<dbReference type="AlphaFoldDB" id="A0AA41YSH5"/>
<dbReference type="Pfam" id="PF00330">
    <property type="entry name" value="Aconitase"/>
    <property type="match status" value="1"/>
</dbReference>
<evidence type="ECO:0000256" key="5">
    <source>
        <dbReference type="ARBA" id="ARBA00023014"/>
    </source>
</evidence>
<dbReference type="GO" id="GO:0003861">
    <property type="term" value="F:3-isopropylmalate dehydratase activity"/>
    <property type="evidence" value="ECO:0007669"/>
    <property type="project" value="UniProtKB-EC"/>
</dbReference>
<protein>
    <submittedName>
        <fullName evidence="8">Aconitase/3-isopropylmalate dehydratase large subunit family protein</fullName>
        <ecNumber evidence="8">4.2.1.33</ecNumber>
    </submittedName>
</protein>
<feature type="domain" description="Aconitase/3-isopropylmalate dehydratase large subunit alpha/beta/alpha" evidence="7">
    <location>
        <begin position="8"/>
        <end position="286"/>
    </location>
</feature>
<dbReference type="PANTHER" id="PTHR43822">
    <property type="entry name" value="HOMOACONITASE, MITOCHONDRIAL-RELATED"/>
    <property type="match status" value="1"/>
</dbReference>
<dbReference type="RefSeq" id="WP_264713298.1">
    <property type="nucleotide sequence ID" value="NZ_JAPDNT010000004.1"/>
</dbReference>
<dbReference type="EMBL" id="JAPDNT010000004">
    <property type="protein sequence ID" value="MCW3474657.1"/>
    <property type="molecule type" value="Genomic_DNA"/>
</dbReference>
<evidence type="ECO:0000256" key="3">
    <source>
        <dbReference type="ARBA" id="ARBA00022723"/>
    </source>
</evidence>
<dbReference type="NCBIfam" id="TIGR02086">
    <property type="entry name" value="IPMI_arch"/>
    <property type="match status" value="1"/>
</dbReference>
<reference evidence="8" key="1">
    <citation type="submission" date="2022-09" db="EMBL/GenBank/DDBJ databases">
        <title>Rhodovastum sp. nov. RN2-1 isolated from soil in Seongnam, South Korea.</title>
        <authorList>
            <person name="Le N.T."/>
        </authorList>
    </citation>
    <scope>NUCLEOTIDE SEQUENCE</scope>
    <source>
        <strain evidence="8">RN2-1</strain>
    </source>
</reference>
<evidence type="ECO:0000259" key="7">
    <source>
        <dbReference type="Pfam" id="PF00330"/>
    </source>
</evidence>
<organism evidence="8 9">
    <name type="scientific">Limobrevibacterium gyesilva</name>
    <dbReference type="NCBI Taxonomy" id="2991712"/>
    <lineage>
        <taxon>Bacteria</taxon>
        <taxon>Pseudomonadati</taxon>
        <taxon>Pseudomonadota</taxon>
        <taxon>Alphaproteobacteria</taxon>
        <taxon>Acetobacterales</taxon>
        <taxon>Acetobacteraceae</taxon>
        <taxon>Limobrevibacterium</taxon>
    </lineage>
</organism>
<dbReference type="InterPro" id="IPR001030">
    <property type="entry name" value="Acoase/IPM_deHydtase_lsu_aba"/>
</dbReference>
<dbReference type="NCBIfam" id="NF001614">
    <property type="entry name" value="PRK00402.1"/>
    <property type="match status" value="1"/>
</dbReference>
<dbReference type="InterPro" id="IPR015931">
    <property type="entry name" value="Acnase/IPM_dHydase_lsu_aba_1/3"/>
</dbReference>
<keyword evidence="6 8" id="KW-0456">Lyase</keyword>
<proteinExistence type="predicted"/>
<comment type="caution">
    <text evidence="8">The sequence shown here is derived from an EMBL/GenBank/DDBJ whole genome shotgun (WGS) entry which is preliminary data.</text>
</comment>
<keyword evidence="9" id="KW-1185">Reference proteome</keyword>
<keyword evidence="5" id="KW-0411">Iron-sulfur</keyword>
<sequence>MTGKTISEKILSRKSGQDARAGDLVVCAVDCALGTDGSVPMALDYFAQMGGERLHDPARIVFALDHYVPPSSAKTAGLHQRMRAFAALHGVALHDVGEGIGHQLIVETGRALPGDLVVGADSHAVTYGALNSFATGIGSSDLAAIMITGQIWLRVPQSIRITLTGRLTAGVYAKDIALALAETLGADGAAYQALEFAGPGLQHLELEDRLVLSNLAVEMGAKNGIFPADAQTRAYLAGRTAQAFEAVDPDPDAAYSREIVLDLDALTPRIALPHLVDRVVPLQEAAQIPVQMVYLGTCTGGRLRDFHQARDVLKAGGGVAPGVQLVVTPASREVQDAMEADGTLADFVALGAEIVPPGCGSCCGTCGVIPGDGVNVVSTANRNFKGRMGNASASIFLASPASCAAAAVRGAITDPREITP</sequence>
<gene>
    <name evidence="8" type="ORF">OL599_08665</name>
</gene>
<keyword evidence="4" id="KW-0408">Iron</keyword>
<keyword evidence="3" id="KW-0479">Metal-binding</keyword>
<dbReference type="EC" id="4.2.1.33" evidence="8"/>
<reference evidence="8" key="2">
    <citation type="submission" date="2022-10" db="EMBL/GenBank/DDBJ databases">
        <authorList>
            <person name="Trinh H.N."/>
        </authorList>
    </citation>
    <scope>NUCLEOTIDE SEQUENCE</scope>
    <source>
        <strain evidence="8">RN2-1</strain>
    </source>
</reference>
<dbReference type="GO" id="GO:0046872">
    <property type="term" value="F:metal ion binding"/>
    <property type="evidence" value="ECO:0007669"/>
    <property type="project" value="UniProtKB-KW"/>
</dbReference>
<evidence type="ECO:0000256" key="2">
    <source>
        <dbReference type="ARBA" id="ARBA00022485"/>
    </source>
</evidence>
<evidence type="ECO:0000313" key="8">
    <source>
        <dbReference type="EMBL" id="MCW3474657.1"/>
    </source>
</evidence>
<keyword evidence="2" id="KW-0004">4Fe-4S</keyword>
<dbReference type="SUPFAM" id="SSF53732">
    <property type="entry name" value="Aconitase iron-sulfur domain"/>
    <property type="match status" value="1"/>
</dbReference>
<dbReference type="Proteomes" id="UP001165679">
    <property type="component" value="Unassembled WGS sequence"/>
</dbReference>
<dbReference type="InterPro" id="IPR050067">
    <property type="entry name" value="IPM_dehydratase_rel_enz"/>
</dbReference>
<dbReference type="NCBIfam" id="TIGR01343">
    <property type="entry name" value="hacA_fam"/>
    <property type="match status" value="1"/>
</dbReference>
<dbReference type="GO" id="GO:0051539">
    <property type="term" value="F:4 iron, 4 sulfur cluster binding"/>
    <property type="evidence" value="ECO:0007669"/>
    <property type="project" value="UniProtKB-KW"/>
</dbReference>
<name>A0AA41YSH5_9PROT</name>
<evidence type="ECO:0000256" key="1">
    <source>
        <dbReference type="ARBA" id="ARBA00011271"/>
    </source>
</evidence>
<dbReference type="InterPro" id="IPR036008">
    <property type="entry name" value="Aconitase_4Fe-4S_dom"/>
</dbReference>